<dbReference type="Pfam" id="PF01881">
    <property type="entry name" value="Cas_Cas6_C"/>
    <property type="match status" value="1"/>
</dbReference>
<dbReference type="GO" id="GO:0003723">
    <property type="term" value="F:RNA binding"/>
    <property type="evidence" value="ECO:0007669"/>
    <property type="project" value="UniProtKB-KW"/>
</dbReference>
<dbReference type="Gene3D" id="3.30.70.1900">
    <property type="match status" value="1"/>
</dbReference>
<evidence type="ECO:0000256" key="1">
    <source>
        <dbReference type="ARBA" id="ARBA00005937"/>
    </source>
</evidence>
<keyword evidence="2" id="KW-0694">RNA-binding</keyword>
<dbReference type="InterPro" id="IPR045747">
    <property type="entry name" value="CRISPR-assoc_prot_Cas6_N_sf"/>
</dbReference>
<dbReference type="GO" id="GO:0051607">
    <property type="term" value="P:defense response to virus"/>
    <property type="evidence" value="ECO:0007669"/>
    <property type="project" value="UniProtKB-KW"/>
</dbReference>
<dbReference type="EMBL" id="JAHVHU010000011">
    <property type="protein sequence ID" value="MBY5958966.1"/>
    <property type="molecule type" value="Genomic_DNA"/>
</dbReference>
<dbReference type="Gene3D" id="3.30.70.1890">
    <property type="match status" value="1"/>
</dbReference>
<proteinExistence type="inferred from homology"/>
<evidence type="ECO:0000256" key="2">
    <source>
        <dbReference type="ARBA" id="ARBA00022884"/>
    </source>
</evidence>
<evidence type="ECO:0000313" key="6">
    <source>
        <dbReference type="Proteomes" id="UP000753961"/>
    </source>
</evidence>
<sequence>MRVYLHLTQNTEPVPFDYQSSLVGAFHKWLGNNEIHDDISLYSLSWLSHGVAGKNGLDFPNGSTFYVSAPYRDLLKKMIDGIFQGQDIRWGMQVREVVLQPTPEFGDSRRFLVQSPVLIKRNRVDGDGQQYFFPSDEESNGYLTETMQHKLSKAGLAHNIEVMFDPEYQNPKTKKIRYNKIDIKGTLCPIIVKGEPEAVSFAWDVGVGNSTGIGFGAVR</sequence>
<accession>A0A953HYF8</accession>
<dbReference type="Proteomes" id="UP000753961">
    <property type="component" value="Unassembled WGS sequence"/>
</dbReference>
<evidence type="ECO:0000313" key="5">
    <source>
        <dbReference type="EMBL" id="MBY5958966.1"/>
    </source>
</evidence>
<dbReference type="PANTHER" id="PTHR36984">
    <property type="entry name" value="CRISPR-ASSOCIATED ENDORIBONUCLEASE CAS6 1"/>
    <property type="match status" value="1"/>
</dbReference>
<reference evidence="5" key="1">
    <citation type="submission" date="2021-06" db="EMBL/GenBank/DDBJ databases">
        <title>44 bacteria genomes isolated from Dapeng, Shenzhen.</title>
        <authorList>
            <person name="Zheng W."/>
            <person name="Yu S."/>
            <person name="Huang Y."/>
        </authorList>
    </citation>
    <scope>NUCLEOTIDE SEQUENCE</scope>
    <source>
        <strain evidence="5">DP5N28-2</strain>
    </source>
</reference>
<comment type="similarity">
    <text evidence="1">Belongs to the CRISPR-associated protein Cas6/Cse3/CasE family.</text>
</comment>
<name>A0A953HYF8_9BACT</name>
<dbReference type="GO" id="GO:0016788">
    <property type="term" value="F:hydrolase activity, acting on ester bonds"/>
    <property type="evidence" value="ECO:0007669"/>
    <property type="project" value="InterPro"/>
</dbReference>
<dbReference type="RefSeq" id="WP_222580503.1">
    <property type="nucleotide sequence ID" value="NZ_JAHVHU010000011.1"/>
</dbReference>
<protein>
    <submittedName>
        <fullName evidence="5">CRISPR-associated endoribonuclease Cas6</fullName>
    </submittedName>
</protein>
<gene>
    <name evidence="5" type="primary">cas6</name>
    <name evidence="5" type="ORF">KUV50_12515</name>
</gene>
<keyword evidence="6" id="KW-1185">Reference proteome</keyword>
<feature type="domain" description="CRISPR associated protein Cas6 C-terminal" evidence="4">
    <location>
        <begin position="102"/>
        <end position="218"/>
    </location>
</feature>
<dbReference type="NCBIfam" id="TIGR01877">
    <property type="entry name" value="cas_cas6"/>
    <property type="match status" value="1"/>
</dbReference>
<evidence type="ECO:0000259" key="4">
    <source>
        <dbReference type="Pfam" id="PF01881"/>
    </source>
</evidence>
<organism evidence="5 6">
    <name type="scientific">Membranihabitans marinus</name>
    <dbReference type="NCBI Taxonomy" id="1227546"/>
    <lineage>
        <taxon>Bacteria</taxon>
        <taxon>Pseudomonadati</taxon>
        <taxon>Bacteroidota</taxon>
        <taxon>Saprospiria</taxon>
        <taxon>Saprospirales</taxon>
        <taxon>Saprospiraceae</taxon>
        <taxon>Membranihabitans</taxon>
    </lineage>
</organism>
<keyword evidence="3" id="KW-0051">Antiviral defense</keyword>
<dbReference type="AlphaFoldDB" id="A0A953HYF8"/>
<dbReference type="InterPro" id="IPR010156">
    <property type="entry name" value="CRISPR-assoc_prot_Cas6"/>
</dbReference>
<evidence type="ECO:0000256" key="3">
    <source>
        <dbReference type="ARBA" id="ARBA00023118"/>
    </source>
</evidence>
<dbReference type="CDD" id="cd21140">
    <property type="entry name" value="Cas6_I-like"/>
    <property type="match status" value="1"/>
</dbReference>
<dbReference type="InterPro" id="IPR049435">
    <property type="entry name" value="Cas_Cas6_C"/>
</dbReference>
<dbReference type="PANTHER" id="PTHR36984:SF1">
    <property type="entry name" value="CRISPR-ASSOCIATED ENDORIBONUCLEASE CAS6 1"/>
    <property type="match status" value="1"/>
</dbReference>
<comment type="caution">
    <text evidence="5">The sequence shown here is derived from an EMBL/GenBank/DDBJ whole genome shotgun (WGS) entry which is preliminary data.</text>
</comment>